<dbReference type="InterPro" id="IPR036602">
    <property type="entry name" value="tRNA_yW-synthesising-like_sf"/>
</dbReference>
<dbReference type="EMBL" id="BSXN01000022">
    <property type="protein sequence ID" value="GME66692.1"/>
    <property type="molecule type" value="Genomic_DNA"/>
</dbReference>
<evidence type="ECO:0000259" key="14">
    <source>
        <dbReference type="Pfam" id="PF02676"/>
    </source>
</evidence>
<keyword evidence="12" id="KW-0175">Coiled coil</keyword>
<name>A0A9W6WE65_CANBO</name>
<dbReference type="Gene3D" id="3.30.1960.10">
    <property type="entry name" value="tRNA wybutosine-synthesizing-like"/>
    <property type="match status" value="1"/>
</dbReference>
<feature type="region of interest" description="Disordered" evidence="13">
    <location>
        <begin position="71"/>
        <end position="94"/>
    </location>
</feature>
<dbReference type="GO" id="GO:0008168">
    <property type="term" value="F:methyltransferase activity"/>
    <property type="evidence" value="ECO:0007669"/>
    <property type="project" value="UniProtKB-KW"/>
</dbReference>
<evidence type="ECO:0000256" key="9">
    <source>
        <dbReference type="ARBA" id="ARBA00049202"/>
    </source>
</evidence>
<evidence type="ECO:0000256" key="10">
    <source>
        <dbReference type="ARBA" id="ARBA00058049"/>
    </source>
</evidence>
<feature type="domain" description="tRNA wybutosine-synthesizing protein" evidence="14">
    <location>
        <begin position="8"/>
        <end position="249"/>
    </location>
</feature>
<feature type="compositionally biased region" description="Polar residues" evidence="13">
    <location>
        <begin position="75"/>
        <end position="94"/>
    </location>
</feature>
<dbReference type="PANTHER" id="PTHR48418:SF1">
    <property type="entry name" value="TRNA WYBUTOSINE-SYNTHESIZING PROTEIN 3"/>
    <property type="match status" value="1"/>
</dbReference>
<dbReference type="GO" id="GO:0008033">
    <property type="term" value="P:tRNA processing"/>
    <property type="evidence" value="ECO:0007669"/>
    <property type="project" value="UniProtKB-KW"/>
</dbReference>
<evidence type="ECO:0000256" key="7">
    <source>
        <dbReference type="ARBA" id="ARBA00022694"/>
    </source>
</evidence>
<dbReference type="Proteomes" id="UP001165120">
    <property type="component" value="Unassembled WGS sequence"/>
</dbReference>
<feature type="coiled-coil region" evidence="12">
    <location>
        <begin position="282"/>
        <end position="309"/>
    </location>
</feature>
<comment type="similarity">
    <text evidence="2">Belongs to the TYW3 family.</text>
</comment>
<evidence type="ECO:0000256" key="11">
    <source>
        <dbReference type="ARBA" id="ARBA00069229"/>
    </source>
</evidence>
<dbReference type="PANTHER" id="PTHR48418">
    <property type="entry name" value="TRNA WYBUTOSINE-SYNTHESIZING PROTEIN 3"/>
    <property type="match status" value="1"/>
</dbReference>
<keyword evidence="5" id="KW-0808">Transferase</keyword>
<dbReference type="EC" id="2.1.1.282" evidence="3"/>
<keyword evidence="16" id="KW-1185">Reference proteome</keyword>
<keyword evidence="6" id="KW-0949">S-adenosyl-L-methionine</keyword>
<evidence type="ECO:0000256" key="6">
    <source>
        <dbReference type="ARBA" id="ARBA00022691"/>
    </source>
</evidence>
<dbReference type="AlphaFoldDB" id="A0A9W6WE65"/>
<evidence type="ECO:0000256" key="4">
    <source>
        <dbReference type="ARBA" id="ARBA00022603"/>
    </source>
</evidence>
<reference evidence="15" key="1">
    <citation type="submission" date="2023-04" db="EMBL/GenBank/DDBJ databases">
        <title>Candida boidinii NBRC 10035.</title>
        <authorList>
            <person name="Ichikawa N."/>
            <person name="Sato H."/>
            <person name="Tonouchi N."/>
        </authorList>
    </citation>
    <scope>NUCLEOTIDE SEQUENCE</scope>
    <source>
        <strain evidence="15">NBRC 10035</strain>
    </source>
</reference>
<evidence type="ECO:0000313" key="15">
    <source>
        <dbReference type="EMBL" id="GME66692.1"/>
    </source>
</evidence>
<evidence type="ECO:0000256" key="2">
    <source>
        <dbReference type="ARBA" id="ARBA00008569"/>
    </source>
</evidence>
<dbReference type="GO" id="GO:0032259">
    <property type="term" value="P:methylation"/>
    <property type="evidence" value="ECO:0007669"/>
    <property type="project" value="UniProtKB-KW"/>
</dbReference>
<keyword evidence="7" id="KW-0819">tRNA processing</keyword>
<evidence type="ECO:0000256" key="5">
    <source>
        <dbReference type="ARBA" id="ARBA00022679"/>
    </source>
</evidence>
<evidence type="ECO:0000256" key="12">
    <source>
        <dbReference type="SAM" id="Coils"/>
    </source>
</evidence>
<protein>
    <recommendedName>
        <fullName evidence="11">tRNA wybutosine-synthesizing protein 3</fullName>
        <ecNumber evidence="3">2.1.1.282</ecNumber>
    </recommendedName>
    <alternativeName>
        <fullName evidence="8">tRNA(Phe) 7-((3-amino-3-carboxypropyl)-4-demethylwyosine(37)-N(4))-methyltransferase</fullName>
    </alternativeName>
</protein>
<evidence type="ECO:0000313" key="16">
    <source>
        <dbReference type="Proteomes" id="UP001165120"/>
    </source>
</evidence>
<sequence length="313" mass="35669">MAQDSFDQKKESIQREISETTSDSPDASPKGTIDELCIPIIKLINSHHDLVTTSSCSGRASVFIEGSKLRKSNQETKTSQEQPKQTETGNNNQDIFDYKIGAKGEGGHWLFVTHNENEVDGWWKDKGIKFSKDVFQIKKVSDFDLSTRYILFKYEPLILHVKCRNFEAAKLLFTTAMECGYRESGIGANNIVAIRTSIRLDVPIGYLDESKEELVSIVSEDYLDLMTIMSLDRFKENSRKLNQLYESIDKNIIKANPIIKEKQVSETREEKRIRKMNEGIARRDEVRAMKELKKSLEAAKLEESGAKLETESA</sequence>
<comment type="pathway">
    <text evidence="1">tRNA modification; wybutosine-tRNA(Phe) biosynthesis.</text>
</comment>
<evidence type="ECO:0000256" key="1">
    <source>
        <dbReference type="ARBA" id="ARBA00004797"/>
    </source>
</evidence>
<dbReference type="FunFam" id="3.30.1960.10:FF:000003">
    <property type="entry name" value="tRNA methyltransferase"/>
    <property type="match status" value="1"/>
</dbReference>
<organism evidence="15 16">
    <name type="scientific">Candida boidinii</name>
    <name type="common">Yeast</name>
    <dbReference type="NCBI Taxonomy" id="5477"/>
    <lineage>
        <taxon>Eukaryota</taxon>
        <taxon>Fungi</taxon>
        <taxon>Dikarya</taxon>
        <taxon>Ascomycota</taxon>
        <taxon>Saccharomycotina</taxon>
        <taxon>Pichiomycetes</taxon>
        <taxon>Pichiales</taxon>
        <taxon>Pichiaceae</taxon>
        <taxon>Ogataea</taxon>
        <taxon>Ogataea/Candida clade</taxon>
    </lineage>
</organism>
<feature type="compositionally biased region" description="Basic and acidic residues" evidence="13">
    <location>
        <begin position="1"/>
        <end position="18"/>
    </location>
</feature>
<evidence type="ECO:0000256" key="3">
    <source>
        <dbReference type="ARBA" id="ARBA00012750"/>
    </source>
</evidence>
<gene>
    <name evidence="15" type="ORF">Cboi02_000014400</name>
</gene>
<dbReference type="InterPro" id="IPR003827">
    <property type="entry name" value="tRNA_yW-synthesising"/>
</dbReference>
<accession>A0A9W6WE65</accession>
<evidence type="ECO:0000256" key="13">
    <source>
        <dbReference type="SAM" id="MobiDB-lite"/>
    </source>
</evidence>
<comment type="catalytic activity">
    <reaction evidence="9">
        <text>4-demethyl-7-[(3S)-3-amino-3-carboxypropyl]wyosine(37) in tRNA(Phe) + S-adenosyl-L-methionine = 7-[(3S)-3-amino-3-carboxypropyl]wyosine(37) in tRNA(Phe) + S-adenosyl-L-homocysteine + H(+)</text>
        <dbReference type="Rhea" id="RHEA:36635"/>
        <dbReference type="Rhea" id="RHEA-COMP:10378"/>
        <dbReference type="Rhea" id="RHEA-COMP:10379"/>
        <dbReference type="ChEBI" id="CHEBI:15378"/>
        <dbReference type="ChEBI" id="CHEBI:57856"/>
        <dbReference type="ChEBI" id="CHEBI:59789"/>
        <dbReference type="ChEBI" id="CHEBI:73543"/>
        <dbReference type="ChEBI" id="CHEBI:73550"/>
        <dbReference type="EC" id="2.1.1.282"/>
    </reaction>
</comment>
<dbReference type="Pfam" id="PF02676">
    <property type="entry name" value="TYW3"/>
    <property type="match status" value="1"/>
</dbReference>
<dbReference type="SUPFAM" id="SSF111278">
    <property type="entry name" value="SSo0622-like"/>
    <property type="match status" value="1"/>
</dbReference>
<keyword evidence="4" id="KW-0489">Methyltransferase</keyword>
<comment type="caution">
    <text evidence="15">The sequence shown here is derived from an EMBL/GenBank/DDBJ whole genome shotgun (WGS) entry which is preliminary data.</text>
</comment>
<evidence type="ECO:0000256" key="8">
    <source>
        <dbReference type="ARBA" id="ARBA00030554"/>
    </source>
</evidence>
<comment type="function">
    <text evidence="10">S-adenosyl-L-methionine-dependent methyltransferase that acts as a component of the wybutosine biosynthesis pathway. Wybutosine is a hyper modified guanosine with a tricyclic base found at the 3'-position adjacent to the anticodon of eukaryotic phenylalanine tRNA. Probably methylates N-4 position of wybutosine-86 to produce wybutosine-72.</text>
</comment>
<proteinExistence type="inferred from homology"/>
<feature type="region of interest" description="Disordered" evidence="13">
    <location>
        <begin position="1"/>
        <end position="31"/>
    </location>
</feature>